<gene>
    <name evidence="3" type="ORF">I5L79_08325</name>
</gene>
<feature type="transmembrane region" description="Helical" evidence="1">
    <location>
        <begin position="19"/>
        <end position="37"/>
    </location>
</feature>
<keyword evidence="4" id="KW-1185">Reference proteome</keyword>
<dbReference type="EMBL" id="JADWYK010000004">
    <property type="protein sequence ID" value="MBG8553549.1"/>
    <property type="molecule type" value="Genomic_DNA"/>
</dbReference>
<dbReference type="PANTHER" id="PTHR34220:SF7">
    <property type="entry name" value="SENSOR HISTIDINE KINASE YPDA"/>
    <property type="match status" value="1"/>
</dbReference>
<keyword evidence="3" id="KW-0418">Kinase</keyword>
<evidence type="ECO:0000256" key="1">
    <source>
        <dbReference type="SAM" id="Phobius"/>
    </source>
</evidence>
<name>A0ABS0L0A8_9BACT</name>
<dbReference type="Pfam" id="PF06580">
    <property type="entry name" value="His_kinase"/>
    <property type="match status" value="1"/>
</dbReference>
<feature type="transmembrane region" description="Helical" evidence="1">
    <location>
        <begin position="57"/>
        <end position="75"/>
    </location>
</feature>
<accession>A0ABS0L0A8</accession>
<feature type="domain" description="Signal transduction histidine kinase internal region" evidence="2">
    <location>
        <begin position="177"/>
        <end position="254"/>
    </location>
</feature>
<evidence type="ECO:0000259" key="2">
    <source>
        <dbReference type="Pfam" id="PF06580"/>
    </source>
</evidence>
<dbReference type="PANTHER" id="PTHR34220">
    <property type="entry name" value="SENSOR HISTIDINE KINASE YPDA"/>
    <property type="match status" value="1"/>
</dbReference>
<comment type="caution">
    <text evidence="3">The sequence shown here is derived from an EMBL/GenBank/DDBJ whole genome shotgun (WGS) entry which is preliminary data.</text>
</comment>
<evidence type="ECO:0000313" key="3">
    <source>
        <dbReference type="EMBL" id="MBG8553549.1"/>
    </source>
</evidence>
<protein>
    <submittedName>
        <fullName evidence="3">Sensor histidine kinase</fullName>
    </submittedName>
</protein>
<dbReference type="InterPro" id="IPR050640">
    <property type="entry name" value="Bact_2-comp_sensor_kinase"/>
</dbReference>
<feature type="transmembrane region" description="Helical" evidence="1">
    <location>
        <begin position="82"/>
        <end position="103"/>
    </location>
</feature>
<keyword evidence="1" id="KW-0812">Transmembrane</keyword>
<keyword evidence="1" id="KW-1133">Transmembrane helix</keyword>
<dbReference type="Gene3D" id="3.30.565.10">
    <property type="entry name" value="Histidine kinase-like ATPase, C-terminal domain"/>
    <property type="match status" value="1"/>
</dbReference>
<dbReference type="RefSeq" id="WP_196954576.1">
    <property type="nucleotide sequence ID" value="NZ_JADWYK010000004.1"/>
</dbReference>
<evidence type="ECO:0000313" key="4">
    <source>
        <dbReference type="Proteomes" id="UP000601099"/>
    </source>
</evidence>
<dbReference type="InterPro" id="IPR010559">
    <property type="entry name" value="Sig_transdc_His_kin_internal"/>
</dbReference>
<dbReference type="Proteomes" id="UP000601099">
    <property type="component" value="Unassembled WGS sequence"/>
</dbReference>
<reference evidence="3 4" key="1">
    <citation type="submission" date="2020-11" db="EMBL/GenBank/DDBJ databases">
        <title>Hymenobacter sp.</title>
        <authorList>
            <person name="Kim M.K."/>
        </authorList>
    </citation>
    <scope>NUCLEOTIDE SEQUENCE [LARGE SCALE GENOMIC DNA]</scope>
    <source>
        <strain evidence="3 4">BT594</strain>
    </source>
</reference>
<organism evidence="3 4">
    <name type="scientific">Hymenobacter guriensis</name>
    <dbReference type="NCBI Taxonomy" id="2793065"/>
    <lineage>
        <taxon>Bacteria</taxon>
        <taxon>Pseudomonadati</taxon>
        <taxon>Bacteroidota</taxon>
        <taxon>Cytophagia</taxon>
        <taxon>Cytophagales</taxon>
        <taxon>Hymenobacteraceae</taxon>
        <taxon>Hymenobacter</taxon>
    </lineage>
</organism>
<keyword evidence="3" id="KW-0808">Transferase</keyword>
<dbReference type="InterPro" id="IPR036890">
    <property type="entry name" value="HATPase_C_sf"/>
</dbReference>
<dbReference type="GO" id="GO:0016301">
    <property type="term" value="F:kinase activity"/>
    <property type="evidence" value="ECO:0007669"/>
    <property type="project" value="UniProtKB-KW"/>
</dbReference>
<keyword evidence="1" id="KW-0472">Membrane</keyword>
<proteinExistence type="predicted"/>
<sequence length="382" mass="43164">MTLAGFPVRQYLSARAGRVLRHLVLWGLFVGYEYAVFSQWQESPLVTWGFVVKDTLATVAGFYFFSLVMLPRWLLGRRWGLTLLGILGIYYGWALLSYAYYALLDAHGLISKDAYSYMHRFLDGSLWQGVFSWRSVSMGLSDFVVTVVPPILLRFIQFLLRSSNRSLHLQRENLHLEVNFLKAQVNPHFLFNTLNNLYLMVVKQDERAPDMVQHLAHLMHYTVYEAEAALVPLSQELGFLEAYLELERLRYGQKVSIRYQSPTAGTHLLLTPLLFFPFVENAFKHGVDSSLDASWVAITLDVVGQELRFAVQNSFSPGASDRAFGGVGIANVRKRLALHYAPQDYQLTITQDPDAHTYAVNLTLRLAPAPAPAALLTPVSAS</sequence>